<dbReference type="EMBL" id="LLXL01002347">
    <property type="protein sequence ID" value="PKK61073.1"/>
    <property type="molecule type" value="Genomic_DNA"/>
</dbReference>
<protein>
    <submittedName>
        <fullName evidence="2">Uncharacterized protein</fullName>
    </submittedName>
</protein>
<reference evidence="2 3" key="1">
    <citation type="submission" date="2016-04" db="EMBL/GenBank/DDBJ databases">
        <title>Genome analyses suggest a sexual origin of heterokaryosis in a supposedly ancient asexual fungus.</title>
        <authorList>
            <person name="Ropars J."/>
            <person name="Sedzielewska K."/>
            <person name="Noel J."/>
            <person name="Charron P."/>
            <person name="Farinelli L."/>
            <person name="Marton T."/>
            <person name="Kruger M."/>
            <person name="Pelin A."/>
            <person name="Brachmann A."/>
            <person name="Corradi N."/>
        </authorList>
    </citation>
    <scope>NUCLEOTIDE SEQUENCE [LARGE SCALE GENOMIC DNA]</scope>
    <source>
        <strain evidence="2 3">C2</strain>
    </source>
</reference>
<proteinExistence type="predicted"/>
<gene>
    <name evidence="2" type="ORF">RhiirC2_792355</name>
</gene>
<evidence type="ECO:0000256" key="1">
    <source>
        <dbReference type="SAM" id="MobiDB-lite"/>
    </source>
</evidence>
<dbReference type="AlphaFoldDB" id="A0A2N1MHH6"/>
<reference evidence="2 3" key="2">
    <citation type="submission" date="2017-10" db="EMBL/GenBank/DDBJ databases">
        <title>Extensive intraspecific genome diversity in a model arbuscular mycorrhizal fungus.</title>
        <authorList>
            <person name="Chen E.C.H."/>
            <person name="Morin E."/>
            <person name="Baudet D."/>
            <person name="Noel J."/>
            <person name="Ndikumana S."/>
            <person name="Charron P."/>
            <person name="St-Onge C."/>
            <person name="Giorgi J."/>
            <person name="Grigoriev I.V."/>
            <person name="Roux C."/>
            <person name="Martin F.M."/>
            <person name="Corradi N."/>
        </authorList>
    </citation>
    <scope>NUCLEOTIDE SEQUENCE [LARGE SCALE GENOMIC DNA]</scope>
    <source>
        <strain evidence="2 3">C2</strain>
    </source>
</reference>
<name>A0A2N1MHH6_9GLOM</name>
<sequence length="82" mass="9396">MSKETEGTLKKEKRLKEKIGKGKNKGKNEGKGSVFISIMFIPSLSTLDFGMGQFWTLAFDFELQDCEYLGMASLDSRFWLEF</sequence>
<accession>A0A2N1MHH6</accession>
<organism evidence="2 3">
    <name type="scientific">Rhizophagus irregularis</name>
    <dbReference type="NCBI Taxonomy" id="588596"/>
    <lineage>
        <taxon>Eukaryota</taxon>
        <taxon>Fungi</taxon>
        <taxon>Fungi incertae sedis</taxon>
        <taxon>Mucoromycota</taxon>
        <taxon>Glomeromycotina</taxon>
        <taxon>Glomeromycetes</taxon>
        <taxon>Glomerales</taxon>
        <taxon>Glomeraceae</taxon>
        <taxon>Rhizophagus</taxon>
    </lineage>
</organism>
<dbReference type="Proteomes" id="UP000233469">
    <property type="component" value="Unassembled WGS sequence"/>
</dbReference>
<feature type="region of interest" description="Disordered" evidence="1">
    <location>
        <begin position="1"/>
        <end position="30"/>
    </location>
</feature>
<comment type="caution">
    <text evidence="2">The sequence shown here is derived from an EMBL/GenBank/DDBJ whole genome shotgun (WGS) entry which is preliminary data.</text>
</comment>
<evidence type="ECO:0000313" key="3">
    <source>
        <dbReference type="Proteomes" id="UP000233469"/>
    </source>
</evidence>
<evidence type="ECO:0000313" key="2">
    <source>
        <dbReference type="EMBL" id="PKK61073.1"/>
    </source>
</evidence>